<dbReference type="RefSeq" id="WP_163967638.1">
    <property type="nucleotide sequence ID" value="NZ_JAAIVB010000074.1"/>
</dbReference>
<sequence>MPFLVKQRFAIDRQTGRQIGPQPAFSFTDSKYQALAAGNKDNAYVTTNSTVAKGEGIHLATVHVKEFYGGGRQAACTPAI</sequence>
<proteinExistence type="predicted"/>
<dbReference type="Proteomes" id="UP000482155">
    <property type="component" value="Unassembled WGS sequence"/>
</dbReference>
<dbReference type="EMBL" id="JAAIVB010000074">
    <property type="protein sequence ID" value="NEX63704.1"/>
    <property type="molecule type" value="Genomic_DNA"/>
</dbReference>
<evidence type="ECO:0000313" key="2">
    <source>
        <dbReference type="Proteomes" id="UP000482155"/>
    </source>
</evidence>
<comment type="caution">
    <text evidence="1">The sequence shown here is derived from an EMBL/GenBank/DDBJ whole genome shotgun (WGS) entry which is preliminary data.</text>
</comment>
<reference evidence="1 2" key="1">
    <citation type="submission" date="2020-02" db="EMBL/GenBank/DDBJ databases">
        <authorList>
            <person name="Kim M.K."/>
        </authorList>
    </citation>
    <scope>NUCLEOTIDE SEQUENCE [LARGE SCALE GENOMIC DNA]</scope>
    <source>
        <strain evidence="1 2">17J57-3</strain>
    </source>
</reference>
<organism evidence="1 2">
    <name type="scientific">Noviherbaspirillum galbum</name>
    <dbReference type="NCBI Taxonomy" id="2709383"/>
    <lineage>
        <taxon>Bacteria</taxon>
        <taxon>Pseudomonadati</taxon>
        <taxon>Pseudomonadota</taxon>
        <taxon>Betaproteobacteria</taxon>
        <taxon>Burkholderiales</taxon>
        <taxon>Oxalobacteraceae</taxon>
        <taxon>Noviherbaspirillum</taxon>
    </lineage>
</organism>
<protein>
    <submittedName>
        <fullName evidence="1">Uncharacterized protein</fullName>
    </submittedName>
</protein>
<keyword evidence="2" id="KW-1185">Reference proteome</keyword>
<evidence type="ECO:0000313" key="1">
    <source>
        <dbReference type="EMBL" id="NEX63704.1"/>
    </source>
</evidence>
<gene>
    <name evidence="1" type="ORF">G3574_21720</name>
</gene>
<accession>A0A6B3SSR3</accession>
<name>A0A6B3SSR3_9BURK</name>
<dbReference type="AlphaFoldDB" id="A0A6B3SSR3"/>